<dbReference type="InterPro" id="IPR011990">
    <property type="entry name" value="TPR-like_helical_dom_sf"/>
</dbReference>
<gene>
    <name evidence="2" type="ORF">IAG44_24395</name>
</gene>
<keyword evidence="3" id="KW-1185">Reference proteome</keyword>
<feature type="compositionally biased region" description="Low complexity" evidence="1">
    <location>
        <begin position="557"/>
        <end position="590"/>
    </location>
</feature>
<feature type="compositionally biased region" description="Low complexity" evidence="1">
    <location>
        <begin position="519"/>
        <end position="533"/>
    </location>
</feature>
<evidence type="ECO:0000256" key="1">
    <source>
        <dbReference type="SAM" id="MobiDB-lite"/>
    </source>
</evidence>
<feature type="compositionally biased region" description="Gly residues" evidence="1">
    <location>
        <begin position="534"/>
        <end position="556"/>
    </location>
</feature>
<dbReference type="GO" id="GO:0005975">
    <property type="term" value="P:carbohydrate metabolic process"/>
    <property type="evidence" value="ECO:0007669"/>
    <property type="project" value="UniProtKB-ARBA"/>
</dbReference>
<feature type="compositionally biased region" description="Pro residues" evidence="1">
    <location>
        <begin position="28"/>
        <end position="38"/>
    </location>
</feature>
<accession>A0A7H0IHH8</accession>
<feature type="region of interest" description="Disordered" evidence="1">
    <location>
        <begin position="505"/>
        <end position="607"/>
    </location>
</feature>
<dbReference type="KEGG" id="sroi:IAG44_24395"/>
<feature type="compositionally biased region" description="Polar residues" evidence="1">
    <location>
        <begin position="1"/>
        <end position="13"/>
    </location>
</feature>
<dbReference type="InterPro" id="IPR013783">
    <property type="entry name" value="Ig-like_fold"/>
</dbReference>
<reference evidence="2 3" key="1">
    <citation type="submission" date="2020-08" db="EMBL/GenBank/DDBJ databases">
        <title>A novel species.</title>
        <authorList>
            <person name="Gao J."/>
        </authorList>
    </citation>
    <scope>NUCLEOTIDE SEQUENCE [LARGE SCALE GENOMIC DNA]</scope>
    <source>
        <strain evidence="2 3">CRXT-G-22</strain>
    </source>
</reference>
<feature type="compositionally biased region" description="Gly residues" evidence="1">
    <location>
        <begin position="505"/>
        <end position="518"/>
    </location>
</feature>
<feature type="region of interest" description="Disordered" evidence="1">
    <location>
        <begin position="1"/>
        <end position="44"/>
    </location>
</feature>
<dbReference type="InterPro" id="IPR027417">
    <property type="entry name" value="P-loop_NTPase"/>
</dbReference>
<proteinExistence type="predicted"/>
<sequence>MNSVVSGGLSASLTDRHGVRLTRVTPRPTVPHPRPPRAPDTRPYLVGRAPELARVRAREAVEFTGPCGTGKTTLLRAVPDGVYVRVGPTALEDLLQDLMRRFHTWPGPVRFTTEECARALAAVEATVVLDDVSYTPQQLAYLKDVLRGCALVTGAVVPALGAAGGSCALQGLSEGAATALLAHDLGRALSGAEQAVVGRLVTAVGGQPLHLRQAAALVRHDGHTLADVTTRAEGDPDVLDELCIAALGPQAKRVLAVLTLLGGALLPAGVLAQMADVAYVAQTFESLSARGLAEQRDDRFGLPVCKAEPYRHVLYRHLGLAVAARSLASWLASCAPAGPDARGALDAALGLLGLAAERREWQTVVRLVTVVERVLFVQGHWEAWQNTLAQGITAAREAGDAAAEAYFAHQQGVQHFLHGRVEHARGMLRRALELRESLGDAAGAEVTRANLALLAAAGAPPLPSAPPGGLGVPGASGRSPDARRRVVVAVAAVVGVLVIGTAVGQGMGGGGESGGGGASASRVGVTAGESGSATGAGAGGAGVGGSSGESSGGDTGPTGTVSGSASVSSSASGSSSSGSSGSSSSSTTGTLAAPRISPSSRDFGMTHIHPSVDAPTVDFTVTNPNDRAIDLGPATVPGASAFSYADGTCGDRLGAGESCTVTVEFAPSGLGPESDRLTIASGGRTATADLSGTGYVGLTVVLLGGRDSSRLTATDPSAGEVCAGYTSVQCTIRVTAEPVLTAVLTDPGARYVMKGWSGACVGSNPCVPALASDDSSTVTARFAPYLG</sequence>
<name>A0A7H0IHH8_9ACTN</name>
<dbReference type="RefSeq" id="WP_187749201.1">
    <property type="nucleotide sequence ID" value="NZ_CP060828.1"/>
</dbReference>
<dbReference type="Gene3D" id="2.60.40.10">
    <property type="entry name" value="Immunoglobulins"/>
    <property type="match status" value="1"/>
</dbReference>
<dbReference type="SUPFAM" id="SSF52540">
    <property type="entry name" value="P-loop containing nucleoside triphosphate hydrolases"/>
    <property type="match status" value="1"/>
</dbReference>
<dbReference type="AlphaFoldDB" id="A0A7H0IHH8"/>
<organism evidence="2 3">
    <name type="scientific">Streptomyces roseirectus</name>
    <dbReference type="NCBI Taxonomy" id="2768066"/>
    <lineage>
        <taxon>Bacteria</taxon>
        <taxon>Bacillati</taxon>
        <taxon>Actinomycetota</taxon>
        <taxon>Actinomycetes</taxon>
        <taxon>Kitasatosporales</taxon>
        <taxon>Streptomycetaceae</taxon>
        <taxon>Streptomyces</taxon>
    </lineage>
</organism>
<dbReference type="Gene3D" id="1.25.40.10">
    <property type="entry name" value="Tetratricopeptide repeat domain"/>
    <property type="match status" value="1"/>
</dbReference>
<dbReference type="Proteomes" id="UP000516052">
    <property type="component" value="Chromosome"/>
</dbReference>
<evidence type="ECO:0000313" key="2">
    <source>
        <dbReference type="EMBL" id="QNP72244.1"/>
    </source>
</evidence>
<dbReference type="EMBL" id="CP060828">
    <property type="protein sequence ID" value="QNP72244.1"/>
    <property type="molecule type" value="Genomic_DNA"/>
</dbReference>
<evidence type="ECO:0000313" key="3">
    <source>
        <dbReference type="Proteomes" id="UP000516052"/>
    </source>
</evidence>
<protein>
    <submittedName>
        <fullName evidence="2">Uncharacterized protein</fullName>
    </submittedName>
</protein>